<name>A0A122IR53_PLABE</name>
<evidence type="ECO:0000313" key="3">
    <source>
        <dbReference type="EMBL" id="SCL97633.1"/>
    </source>
</evidence>
<feature type="region of interest" description="Disordered" evidence="1">
    <location>
        <begin position="148"/>
        <end position="180"/>
    </location>
</feature>
<dbReference type="Proteomes" id="UP000220214">
    <property type="component" value="Chromosome 13"/>
</dbReference>
<dbReference type="Proteomes" id="UP000219860">
    <property type="component" value="Chromosome 13"/>
</dbReference>
<evidence type="ECO:0000313" key="5">
    <source>
        <dbReference type="EMBL" id="SCM18448.1"/>
    </source>
</evidence>
<dbReference type="AlphaFoldDB" id="A0A122IR53"/>
<accession>A0A122IR53</accession>
<feature type="compositionally biased region" description="Polar residues" evidence="1">
    <location>
        <begin position="148"/>
        <end position="158"/>
    </location>
</feature>
<proteinExistence type="predicted"/>
<evidence type="ECO:0000313" key="4">
    <source>
        <dbReference type="EMBL" id="SCM16651.1"/>
    </source>
</evidence>
<evidence type="ECO:0000313" key="11">
    <source>
        <dbReference type="Proteomes" id="UP000516480"/>
    </source>
</evidence>
<gene>
    <name evidence="2" type="ORF">PBK173_000398600</name>
    <name evidence="6" type="ORF">PBNK65E_000387400</name>
    <name evidence="3" type="ORF">PBNK65NY_000386900</name>
    <name evidence="4" type="ORF">PBSP11A_000387400</name>
    <name evidence="5" type="ORF">PBSP11RLL_000387500</name>
</gene>
<evidence type="ECO:0000313" key="8">
    <source>
        <dbReference type="Proteomes" id="UP000219860"/>
    </source>
</evidence>
<evidence type="ECO:0000313" key="9">
    <source>
        <dbReference type="Proteomes" id="UP000219974"/>
    </source>
</evidence>
<evidence type="ECO:0000313" key="10">
    <source>
        <dbReference type="Proteomes" id="UP000220214"/>
    </source>
</evidence>
<evidence type="ECO:0000256" key="1">
    <source>
        <dbReference type="SAM" id="MobiDB-lite"/>
    </source>
</evidence>
<evidence type="ECO:0000313" key="7">
    <source>
        <dbReference type="Proteomes" id="UP000069549"/>
    </source>
</evidence>
<dbReference type="VEuPathDB" id="PlasmoDB:PBANKA_1337700"/>
<dbReference type="EMBL" id="LT608261">
    <property type="protein sequence ID" value="SCM16651.1"/>
    <property type="molecule type" value="Genomic_DNA"/>
</dbReference>
<dbReference type="EMBL" id="LT608277">
    <property type="protein sequence ID" value="SCM18448.1"/>
    <property type="molecule type" value="Genomic_DNA"/>
</dbReference>
<dbReference type="EMBL" id="LT614639">
    <property type="protein sequence ID" value="SCN27879.1"/>
    <property type="molecule type" value="Genomic_DNA"/>
</dbReference>
<protein>
    <submittedName>
        <fullName evidence="2">Uncharacterized protein</fullName>
    </submittedName>
</protein>
<evidence type="ECO:0000313" key="2">
    <source>
        <dbReference type="EMBL" id="CXI98031.1"/>
    </source>
</evidence>
<dbReference type="EMBL" id="LT608149">
    <property type="protein sequence ID" value="SCL97633.1"/>
    <property type="molecule type" value="Genomic_DNA"/>
</dbReference>
<dbReference type="Proteomes" id="UP000069549">
    <property type="component" value="Chromosome 13"/>
</dbReference>
<organism evidence="2 7">
    <name type="scientific">Plasmodium berghei</name>
    <dbReference type="NCBI Taxonomy" id="5821"/>
    <lineage>
        <taxon>Eukaryota</taxon>
        <taxon>Sar</taxon>
        <taxon>Alveolata</taxon>
        <taxon>Apicomplexa</taxon>
        <taxon>Aconoidasida</taxon>
        <taxon>Haemosporida</taxon>
        <taxon>Plasmodiidae</taxon>
        <taxon>Plasmodium</taxon>
        <taxon>Plasmodium (Vinckeia)</taxon>
    </lineage>
</organism>
<dbReference type="Proteomes" id="UP000219974">
    <property type="component" value="Chromosome 13"/>
</dbReference>
<evidence type="ECO:0000313" key="6">
    <source>
        <dbReference type="EMBL" id="SCN27879.1"/>
    </source>
</evidence>
<sequence>MSHQKNEGKNEDYFTIVTNYFYHLIYGNQNTQSSKSDCLDKDLYDDIVEKHKNSVHQIVYNLKLKRESNFNIPTRFSINSEIEKVPSLKESTHTENKIIENYKSQQNEDDNTVILEKYDMRKSQKKKKGEKKKKKNFESLNLDIFSSEAFQSNRPNQNEVKKETKNVTKQNNSESRIYSEGNKMNSIIKITEKEKKTTNKKEEYFEYGPIDEMEEKKSNENIPINNKKERKKKKKVTHNNFIKPLNNKVTNLYDINKNNHETLKKTKCNTNKKSNNDNMTINYIFDNNKKFVKIKSNKEKKDDIIKLPKINLVSHNNFLSSEEENEKRENYKQ</sequence>
<dbReference type="OMA" id="MECTPNE"/>
<dbReference type="EMBL" id="LT160033">
    <property type="protein sequence ID" value="CXI98031.1"/>
    <property type="molecule type" value="Genomic_DNA"/>
</dbReference>
<dbReference type="Proteomes" id="UP000516480">
    <property type="component" value="Chromosome 13"/>
</dbReference>
<feature type="compositionally biased region" description="Polar residues" evidence="1">
    <location>
        <begin position="167"/>
        <end position="176"/>
    </location>
</feature>
<reference evidence="2 7" key="1">
    <citation type="submission" date="2016-02" db="EMBL/GenBank/DDBJ databases">
        <authorList>
            <consortium name="Pathogen Informatics"/>
        </authorList>
    </citation>
    <scope>NUCLEOTIDE SEQUENCE [LARGE SCALE GENOMIC DNA]</scope>
    <source>
        <strain evidence="2 7">K173</strain>
        <strain evidence="3 11">NK65 ny</strain>
        <strain evidence="6 10">NK65e</strain>
        <strain evidence="4 8">SP11 Antwerpcl1</strain>
        <strain evidence="5 9">SP11 RLL</strain>
    </source>
</reference>
<dbReference type="OrthoDB" id="387525at2759"/>